<reference evidence="1 2" key="1">
    <citation type="journal article" date="2023" name="PLoS ONE">
        <title>Complete genome assembly of Hawai'i environmental nontuberculous mycobacteria reveals unexpected co-isolation with methylobacteria.</title>
        <authorList>
            <person name="Hendrix J."/>
            <person name="Epperson L.E."/>
            <person name="Tong E.I."/>
            <person name="Chan Y.L."/>
            <person name="Hasan N.A."/>
            <person name="Dawrs S.N."/>
            <person name="Norton G.J."/>
            <person name="Virdi R."/>
            <person name="Crooks J.L."/>
            <person name="Chan E.D."/>
            <person name="Honda J.R."/>
            <person name="Strong M."/>
        </authorList>
    </citation>
    <scope>NUCLEOTIDE SEQUENCE [LARGE SCALE GENOMIC DNA]</scope>
    <source>
        <strain evidence="1 2">NJH_HI04-1</strain>
    </source>
</reference>
<organism evidence="1 2">
    <name type="scientific">Methylobacterium ajmalii</name>
    <dbReference type="NCBI Taxonomy" id="2738439"/>
    <lineage>
        <taxon>Bacteria</taxon>
        <taxon>Pseudomonadati</taxon>
        <taxon>Pseudomonadota</taxon>
        <taxon>Alphaproteobacteria</taxon>
        <taxon>Hyphomicrobiales</taxon>
        <taxon>Methylobacteriaceae</taxon>
        <taxon>Methylobacterium</taxon>
    </lineage>
</organism>
<keyword evidence="2" id="KW-1185">Reference proteome</keyword>
<accession>A0ABV0A3P1</accession>
<protein>
    <submittedName>
        <fullName evidence="1">Uncharacterized protein</fullName>
    </submittedName>
</protein>
<name>A0ABV0A3P1_9HYPH</name>
<evidence type="ECO:0000313" key="1">
    <source>
        <dbReference type="EMBL" id="MEN3237942.1"/>
    </source>
</evidence>
<gene>
    <name evidence="1" type="ORF">PUR29_31225</name>
</gene>
<dbReference type="RefSeq" id="WP_346013453.1">
    <property type="nucleotide sequence ID" value="NZ_JAQYXP010000004.1"/>
</dbReference>
<sequence length="87" mass="9921">MSNTRPVPANNLAQALEHVEKDGRIVIRTCLKITVIDRRVLRRFERAGAWLLKEEGEGYRLRQGQGSVYLLPGLLEYVFERDAPVDG</sequence>
<evidence type="ECO:0000313" key="2">
    <source>
        <dbReference type="Proteomes" id="UP001407347"/>
    </source>
</evidence>
<dbReference type="EMBL" id="JAQYXP010000004">
    <property type="protein sequence ID" value="MEN3237942.1"/>
    <property type="molecule type" value="Genomic_DNA"/>
</dbReference>
<dbReference type="Proteomes" id="UP001407347">
    <property type="component" value="Unassembled WGS sequence"/>
</dbReference>
<proteinExistence type="predicted"/>
<comment type="caution">
    <text evidence="1">The sequence shown here is derived from an EMBL/GenBank/DDBJ whole genome shotgun (WGS) entry which is preliminary data.</text>
</comment>